<gene>
    <name evidence="7" type="primary">pgi</name>
    <name evidence="9" type="ORF">SAMN05216175_11910</name>
</gene>
<dbReference type="InterPro" id="IPR001672">
    <property type="entry name" value="G6P_Isomerase"/>
</dbReference>
<comment type="function">
    <text evidence="7">Catalyzes the reversible isomerization of glucose-6-phosphate to fructose-6-phosphate.</text>
</comment>
<comment type="subcellular location">
    <subcellularLocation>
        <location evidence="7">Cytoplasm</location>
    </subcellularLocation>
</comment>
<dbReference type="GO" id="GO:0006094">
    <property type="term" value="P:gluconeogenesis"/>
    <property type="evidence" value="ECO:0007669"/>
    <property type="project" value="UniProtKB-UniRule"/>
</dbReference>
<dbReference type="PRINTS" id="PR00662">
    <property type="entry name" value="G6PISOMERASE"/>
</dbReference>
<keyword evidence="5 7" id="KW-0413">Isomerase</keyword>
<protein>
    <recommendedName>
        <fullName evidence="7">Glucose-6-phosphate isomerase</fullName>
        <shortName evidence="7">GPI</shortName>
        <ecNumber evidence="7">5.3.1.9</ecNumber>
    </recommendedName>
    <alternativeName>
        <fullName evidence="7">Phosphoglucose isomerase</fullName>
        <shortName evidence="7">PGI</shortName>
    </alternativeName>
    <alternativeName>
        <fullName evidence="7">Phosphohexose isomerase</fullName>
        <shortName evidence="7">PHI</shortName>
    </alternativeName>
</protein>
<keyword evidence="3 7" id="KW-0312">Gluconeogenesis</keyword>
<dbReference type="PROSITE" id="PS00174">
    <property type="entry name" value="P_GLUCOSE_ISOMERASE_2"/>
    <property type="match status" value="1"/>
</dbReference>
<dbReference type="CDD" id="cd05016">
    <property type="entry name" value="SIS_PGI_2"/>
    <property type="match status" value="1"/>
</dbReference>
<dbReference type="UniPathway" id="UPA00109">
    <property type="reaction ID" value="UER00181"/>
</dbReference>
<dbReference type="InterPro" id="IPR018189">
    <property type="entry name" value="Phosphoglucose_isomerase_CS"/>
</dbReference>
<evidence type="ECO:0000256" key="7">
    <source>
        <dbReference type="HAMAP-Rule" id="MF_00473"/>
    </source>
</evidence>
<evidence type="ECO:0000256" key="8">
    <source>
        <dbReference type="RuleBase" id="RU000612"/>
    </source>
</evidence>
<dbReference type="Proteomes" id="UP000198623">
    <property type="component" value="Unassembled WGS sequence"/>
</dbReference>
<dbReference type="RefSeq" id="WP_090730504.1">
    <property type="nucleotide sequence ID" value="NZ_FOOU01000019.1"/>
</dbReference>
<evidence type="ECO:0000256" key="6">
    <source>
        <dbReference type="ARBA" id="ARBA00029321"/>
    </source>
</evidence>
<dbReference type="HAMAP" id="MF_00473">
    <property type="entry name" value="G6P_isomerase"/>
    <property type="match status" value="1"/>
</dbReference>
<evidence type="ECO:0000313" key="10">
    <source>
        <dbReference type="Proteomes" id="UP000198623"/>
    </source>
</evidence>
<proteinExistence type="inferred from homology"/>
<dbReference type="Gene3D" id="3.40.50.10490">
    <property type="entry name" value="Glucose-6-phosphate isomerase like protein, domain 1"/>
    <property type="match status" value="2"/>
</dbReference>
<dbReference type="PANTHER" id="PTHR11469:SF1">
    <property type="entry name" value="GLUCOSE-6-PHOSPHATE ISOMERASE"/>
    <property type="match status" value="1"/>
</dbReference>
<dbReference type="PROSITE" id="PS51463">
    <property type="entry name" value="P_GLUCOSE_ISOMERASE_3"/>
    <property type="match status" value="1"/>
</dbReference>
<dbReference type="SUPFAM" id="SSF53697">
    <property type="entry name" value="SIS domain"/>
    <property type="match status" value="1"/>
</dbReference>
<dbReference type="AlphaFoldDB" id="A0A1I2VU71"/>
<keyword evidence="10" id="KW-1185">Reference proteome</keyword>
<feature type="active site" evidence="7">
    <location>
        <position position="390"/>
    </location>
</feature>
<dbReference type="OrthoDB" id="140919at2"/>
<name>A0A1I2VU71_9GAMM</name>
<evidence type="ECO:0000256" key="2">
    <source>
        <dbReference type="ARBA" id="ARBA00006604"/>
    </source>
</evidence>
<dbReference type="InterPro" id="IPR023096">
    <property type="entry name" value="G6P_Isomerase_C"/>
</dbReference>
<dbReference type="Gene3D" id="1.10.1390.10">
    <property type="match status" value="1"/>
</dbReference>
<dbReference type="GO" id="GO:0048029">
    <property type="term" value="F:monosaccharide binding"/>
    <property type="evidence" value="ECO:0007669"/>
    <property type="project" value="TreeGrafter"/>
</dbReference>
<dbReference type="Pfam" id="PF00342">
    <property type="entry name" value="PGI"/>
    <property type="match status" value="1"/>
</dbReference>
<evidence type="ECO:0000256" key="1">
    <source>
        <dbReference type="ARBA" id="ARBA00004926"/>
    </source>
</evidence>
<dbReference type="GO" id="GO:0004347">
    <property type="term" value="F:glucose-6-phosphate isomerase activity"/>
    <property type="evidence" value="ECO:0007669"/>
    <property type="project" value="UniProtKB-UniRule"/>
</dbReference>
<dbReference type="STRING" id="1045558.SAMN05216175_11910"/>
<comment type="pathway">
    <text evidence="7">Carbohydrate biosynthesis; gluconeogenesis.</text>
</comment>
<evidence type="ECO:0000256" key="5">
    <source>
        <dbReference type="ARBA" id="ARBA00023235"/>
    </source>
</evidence>
<comment type="pathway">
    <text evidence="1 7 8">Carbohydrate degradation; glycolysis; D-glyceraldehyde 3-phosphate and glycerone phosphate from D-glucose: step 2/4.</text>
</comment>
<organism evidence="9 10">
    <name type="scientific">Neptunomonas qingdaonensis</name>
    <dbReference type="NCBI Taxonomy" id="1045558"/>
    <lineage>
        <taxon>Bacteria</taxon>
        <taxon>Pseudomonadati</taxon>
        <taxon>Pseudomonadota</taxon>
        <taxon>Gammaproteobacteria</taxon>
        <taxon>Oceanospirillales</taxon>
        <taxon>Oceanospirillaceae</taxon>
        <taxon>Neptunomonas</taxon>
    </lineage>
</organism>
<dbReference type="EC" id="5.3.1.9" evidence="7"/>
<comment type="catalytic activity">
    <reaction evidence="6 7 8">
        <text>alpha-D-glucose 6-phosphate = beta-D-fructose 6-phosphate</text>
        <dbReference type="Rhea" id="RHEA:11816"/>
        <dbReference type="ChEBI" id="CHEBI:57634"/>
        <dbReference type="ChEBI" id="CHEBI:58225"/>
        <dbReference type="EC" id="5.3.1.9"/>
    </reaction>
</comment>
<keyword evidence="7" id="KW-0963">Cytoplasm</keyword>
<dbReference type="InterPro" id="IPR046348">
    <property type="entry name" value="SIS_dom_sf"/>
</dbReference>
<dbReference type="PANTHER" id="PTHR11469">
    <property type="entry name" value="GLUCOSE-6-PHOSPHATE ISOMERASE"/>
    <property type="match status" value="1"/>
</dbReference>
<keyword evidence="4 7" id="KW-0324">Glycolysis</keyword>
<dbReference type="GO" id="GO:0006096">
    <property type="term" value="P:glycolytic process"/>
    <property type="evidence" value="ECO:0007669"/>
    <property type="project" value="UniProtKB-UniRule"/>
</dbReference>
<evidence type="ECO:0000313" key="9">
    <source>
        <dbReference type="EMBL" id="SFG91917.1"/>
    </source>
</evidence>
<evidence type="ECO:0000256" key="4">
    <source>
        <dbReference type="ARBA" id="ARBA00023152"/>
    </source>
</evidence>
<dbReference type="EMBL" id="FOOU01000019">
    <property type="protein sequence ID" value="SFG91917.1"/>
    <property type="molecule type" value="Genomic_DNA"/>
</dbReference>
<accession>A0A1I2VU71</accession>
<sequence length="565" mass="62839">MSVHDTPAWKALDDHAATMKQTHLRDLFLGTESTSRFDTLSVSHQHLLLDFSKQRITQTTLSLLKALATDCQLDDWKARLFSGDTINTSENRPALHTALRLPANSELLLDEHNIAEDVHVNLTHMGSMVERIHAGQWRGYSGLPIDTIVNIGVGGSDLGPLMACKALTDAQPPAGHQLKVHFVSSMDGSQIADLLDQLSPQTTLFIISSKSFTTIDTLSNANTARQWLKSASDVKTELLNRRHFIGVSASQEKMNQWGIPENSQLNFWDWTGGRYSMWSAIGLPIALRIGMPGFKAMLSGAHAMDEHFKTAPFEENLPVQLGMIGVWNINFLDIHAHAILPYDGRLSHLPAYLEQLEMESNGKSVSRQGKTIDYHTCPILWGEIGPNAQHAFYQLLHQGTESVMCDFIAPARRYEELDNSELQQQHQLSLANCLAQSRLLALGDAAIAGNDAAPIHKRYRGNQPSTTVLIDELTPYSFGQLIALYEHKVFVQSVIWDINPFDQWGVELGKKMATDLLKPLLKEQPTTVKERPFDSSTEGLLSAILQKQELAKQDQTQAKEKGSSL</sequence>
<evidence type="ECO:0000256" key="3">
    <source>
        <dbReference type="ARBA" id="ARBA00022432"/>
    </source>
</evidence>
<feature type="active site" evidence="7">
    <location>
        <position position="510"/>
    </location>
</feature>
<dbReference type="GO" id="GO:0097367">
    <property type="term" value="F:carbohydrate derivative binding"/>
    <property type="evidence" value="ECO:0007669"/>
    <property type="project" value="InterPro"/>
</dbReference>
<dbReference type="InterPro" id="IPR035476">
    <property type="entry name" value="SIS_PGI_1"/>
</dbReference>
<dbReference type="InterPro" id="IPR035482">
    <property type="entry name" value="SIS_PGI_2"/>
</dbReference>
<feature type="active site" description="Proton donor" evidence="7">
    <location>
        <position position="359"/>
    </location>
</feature>
<dbReference type="GO" id="GO:0051156">
    <property type="term" value="P:glucose 6-phosphate metabolic process"/>
    <property type="evidence" value="ECO:0007669"/>
    <property type="project" value="TreeGrafter"/>
</dbReference>
<dbReference type="NCBIfam" id="NF001211">
    <property type="entry name" value="PRK00179.1"/>
    <property type="match status" value="1"/>
</dbReference>
<dbReference type="CDD" id="cd05015">
    <property type="entry name" value="SIS_PGI_1"/>
    <property type="match status" value="1"/>
</dbReference>
<reference evidence="10" key="1">
    <citation type="submission" date="2016-10" db="EMBL/GenBank/DDBJ databases">
        <authorList>
            <person name="Varghese N."/>
            <person name="Submissions S."/>
        </authorList>
    </citation>
    <scope>NUCLEOTIDE SEQUENCE [LARGE SCALE GENOMIC DNA]</scope>
    <source>
        <strain evidence="10">CGMCC 1.10971</strain>
    </source>
</reference>
<comment type="similarity">
    <text evidence="2 7 8">Belongs to the GPI family.</text>
</comment>
<dbReference type="UniPathway" id="UPA00138"/>
<dbReference type="GO" id="GO:0005829">
    <property type="term" value="C:cytosol"/>
    <property type="evidence" value="ECO:0007669"/>
    <property type="project" value="TreeGrafter"/>
</dbReference>